<evidence type="ECO:0000313" key="2">
    <source>
        <dbReference type="EMBL" id="PKI85672.1"/>
    </source>
</evidence>
<dbReference type="AlphaFoldDB" id="A0A2N1JGJ5"/>
<dbReference type="EMBL" id="KZ454987">
    <property type="protein sequence ID" value="PKI85672.1"/>
    <property type="molecule type" value="Genomic_DNA"/>
</dbReference>
<name>A0A2N1JGJ5_9BASI</name>
<feature type="region of interest" description="Disordered" evidence="1">
    <location>
        <begin position="1"/>
        <end position="30"/>
    </location>
</feature>
<keyword evidence="3" id="KW-1185">Reference proteome</keyword>
<dbReference type="Proteomes" id="UP000232875">
    <property type="component" value="Unassembled WGS sequence"/>
</dbReference>
<gene>
    <name evidence="2" type="ORF">MVES_000700</name>
</gene>
<organism evidence="2 3">
    <name type="scientific">Malassezia vespertilionis</name>
    <dbReference type="NCBI Taxonomy" id="2020962"/>
    <lineage>
        <taxon>Eukaryota</taxon>
        <taxon>Fungi</taxon>
        <taxon>Dikarya</taxon>
        <taxon>Basidiomycota</taxon>
        <taxon>Ustilaginomycotina</taxon>
        <taxon>Malasseziomycetes</taxon>
        <taxon>Malasseziales</taxon>
        <taxon>Malasseziaceae</taxon>
        <taxon>Malassezia</taxon>
    </lineage>
</organism>
<protein>
    <submittedName>
        <fullName evidence="2">Uncharacterized protein</fullName>
    </submittedName>
</protein>
<reference evidence="2 3" key="1">
    <citation type="submission" date="2017-10" db="EMBL/GenBank/DDBJ databases">
        <title>A novel species of cold-tolerant Malassezia isolated from bats.</title>
        <authorList>
            <person name="Lorch J.M."/>
            <person name="Palmer J.M."/>
            <person name="Vanderwolf K.J."/>
            <person name="Schmidt K.Z."/>
            <person name="Verant M.L."/>
            <person name="Weller T.J."/>
            <person name="Blehert D.S."/>
        </authorList>
    </citation>
    <scope>NUCLEOTIDE SEQUENCE [LARGE SCALE GENOMIC DNA]</scope>
    <source>
        <strain evidence="2 3">NWHC:44797-103</strain>
    </source>
</reference>
<feature type="region of interest" description="Disordered" evidence="1">
    <location>
        <begin position="251"/>
        <end position="274"/>
    </location>
</feature>
<evidence type="ECO:0000313" key="3">
    <source>
        <dbReference type="Proteomes" id="UP000232875"/>
    </source>
</evidence>
<proteinExistence type="predicted"/>
<evidence type="ECO:0000256" key="1">
    <source>
        <dbReference type="SAM" id="MobiDB-lite"/>
    </source>
</evidence>
<accession>A0A2N1JGJ5</accession>
<sequence>MHGSVQPRVELDEAACTTPPQRPVGALSPSRAVNAPAGFVASTPTTLPRANVQQNIAGVQRSPLMRIPFRHNAEARPTAKFDENAAKTTPLLTFASFPEAQENIPFLQPSVTRSRSLKSYFTRIGRGKPREVLPAVEQAPLPKTNSAEFSGLHSFEHVPRNTSQEELNTVLMHGSHAVRRRQHALGTRTSSLRKDIAHKQSASISAPPQSAEAPDLLRFALPSSAPLADLHLPANDATKMYAPLRARHDEHAKPTTNTDFPRKRATESVRSMHSVRDSIPNIHNVDAERQPHYEHTSSLYGEAYLRSQRASIVSFTLSDPVYG</sequence>
<dbReference type="OrthoDB" id="3358007at2759"/>